<name>A0AA47NZT1_MERPO</name>
<dbReference type="InterPro" id="IPR003034">
    <property type="entry name" value="SAP_dom"/>
</dbReference>
<proteinExistence type="predicted"/>
<comment type="caution">
    <text evidence="2">The sequence shown here is derived from an EMBL/GenBank/DDBJ whole genome shotgun (WGS) entry which is preliminary data.</text>
</comment>
<accession>A0AA47NZT1</accession>
<keyword evidence="3" id="KW-1185">Reference proteome</keyword>
<dbReference type="InterPro" id="IPR039598">
    <property type="entry name" value="HMGXB3"/>
</dbReference>
<dbReference type="Pfam" id="PF18717">
    <property type="entry name" value="CxC4"/>
    <property type="match status" value="1"/>
</dbReference>
<sequence>MDQCKINADFAQRSNLLPFECHHMQSLTYCPPTRTDNPTLEEDVLSQMVQEKWFDDSRKQKCLHRQAEATNVGVPLSCLVTVGGPPTKKFLSVYELDISYYSRLGRVLVTYDSKIIQWCCPCAKPRQSCIHKTIGKWHLFQIAPLLFVNVRCTEDTHEEFLPDVAEAAEEQHEEGAQYPPDEPMLSQMVHYIFKKKIPVNLPHDVISAMSDFPRHLIPHETICTECTGQTLLSEPQLITSTAKIVTLTDIIEGVSTYCKYCCSCGMIFCYQEWSDGIHNFDDHTLVSLHLCVFLRNTLQTHQAIGSAVEVLEKTCGKIFPSKQKILYAYFHYEAMTDHSYTFSCVTCDHPVTVVMDLHKKGVFSMPISSIEQPPQDYDGKVNVEDFWESVSLEMVSWGLVPSYKQNPFVVRPSYHNWAPWIGPHTRGSSVVSNTEHCKIHTPRNPDEESDLLITEDRLTDEILKLKMEAVRSLCKACGIDSKGSRMDLIMRLRKEMQNRSAYDKVFAKVWGASGGCAVVTCPCAVVYGVKFNLRAESPRDFADLLLSMKHFPNVTLYDFARGLATHTNIREPQSLPFSPHEGRLLDPTDDNIRLASAKKVKVSLPWLTTKKPVPDENGHPITGSSEHYALYDRFHEANTKDPKDVLRKVELVPELRGWANSQCAEQLFSGLRKNNHFLNMMNPSSHIFLMRNILHHYNNGRNAKTIENMKKTLGSALQIQLNSSGQTVLGMYLHSIVVTFRFFNRVEIPSSNCLFWLTSTV</sequence>
<gene>
    <name evidence="2" type="primary">HMGXB3_3</name>
    <name evidence="2" type="ORF">N1851_018651</name>
</gene>
<dbReference type="AlphaFoldDB" id="A0AA47NZT1"/>
<evidence type="ECO:0000259" key="1">
    <source>
        <dbReference type="PROSITE" id="PS50800"/>
    </source>
</evidence>
<dbReference type="PANTHER" id="PTHR17609:SF3">
    <property type="entry name" value="SAP DOMAIN-CONTAINING PROTEIN"/>
    <property type="match status" value="1"/>
</dbReference>
<reference evidence="2" key="1">
    <citation type="journal article" date="2023" name="Front. Mar. Sci.">
        <title>A new Merluccius polli reference genome to investigate the effects of global change in West African waters.</title>
        <authorList>
            <person name="Mateo J.L."/>
            <person name="Blanco-Fernandez C."/>
            <person name="Garcia-Vazquez E."/>
            <person name="Machado-Schiaffino G."/>
        </authorList>
    </citation>
    <scope>NUCLEOTIDE SEQUENCE</scope>
    <source>
        <strain evidence="2">C29</strain>
        <tissue evidence="2">Fin</tissue>
    </source>
</reference>
<feature type="domain" description="SAP" evidence="1">
    <location>
        <begin position="462"/>
        <end position="496"/>
    </location>
</feature>
<dbReference type="PROSITE" id="PS50800">
    <property type="entry name" value="SAP"/>
    <property type="match status" value="1"/>
</dbReference>
<dbReference type="PANTHER" id="PTHR17609">
    <property type="entry name" value="HMG DOMAIN-CONTAINING PROTEIN 3"/>
    <property type="match status" value="1"/>
</dbReference>
<dbReference type="EMBL" id="JAOPHQ010003426">
    <property type="protein sequence ID" value="KAK0143225.1"/>
    <property type="molecule type" value="Genomic_DNA"/>
</dbReference>
<organism evidence="2 3">
    <name type="scientific">Merluccius polli</name>
    <name type="common">Benguela hake</name>
    <name type="synonym">Merluccius cadenati</name>
    <dbReference type="NCBI Taxonomy" id="89951"/>
    <lineage>
        <taxon>Eukaryota</taxon>
        <taxon>Metazoa</taxon>
        <taxon>Chordata</taxon>
        <taxon>Craniata</taxon>
        <taxon>Vertebrata</taxon>
        <taxon>Euteleostomi</taxon>
        <taxon>Actinopterygii</taxon>
        <taxon>Neopterygii</taxon>
        <taxon>Teleostei</taxon>
        <taxon>Neoteleostei</taxon>
        <taxon>Acanthomorphata</taxon>
        <taxon>Zeiogadaria</taxon>
        <taxon>Gadariae</taxon>
        <taxon>Gadiformes</taxon>
        <taxon>Gadoidei</taxon>
        <taxon>Merlucciidae</taxon>
        <taxon>Merluccius</taxon>
    </lineage>
</organism>
<protein>
    <submittedName>
        <fullName evidence="2">HMG domain-containing protein 3</fullName>
    </submittedName>
</protein>
<evidence type="ECO:0000313" key="2">
    <source>
        <dbReference type="EMBL" id="KAK0143225.1"/>
    </source>
</evidence>
<evidence type="ECO:0000313" key="3">
    <source>
        <dbReference type="Proteomes" id="UP001174136"/>
    </source>
</evidence>
<dbReference type="InterPro" id="IPR040648">
    <property type="entry name" value="HMGXB3_CxC4"/>
</dbReference>
<dbReference type="Proteomes" id="UP001174136">
    <property type="component" value="Unassembled WGS sequence"/>
</dbReference>